<keyword evidence="1" id="KW-0378">Hydrolase</keyword>
<dbReference type="AlphaFoldDB" id="A0A0F4LJ78"/>
<protein>
    <submittedName>
        <fullName evidence="3">Putative esterase</fullName>
    </submittedName>
</protein>
<comment type="caution">
    <text evidence="3">The sequence shown here is derived from an EMBL/GenBank/DDBJ whole genome shotgun (WGS) entry which is preliminary data.</text>
</comment>
<dbReference type="EMBL" id="JXBY01000007">
    <property type="protein sequence ID" value="KJY58630.1"/>
    <property type="molecule type" value="Genomic_DNA"/>
</dbReference>
<evidence type="ECO:0000313" key="4">
    <source>
        <dbReference type="Proteomes" id="UP000033533"/>
    </source>
</evidence>
<dbReference type="InterPro" id="IPR050300">
    <property type="entry name" value="GDXG_lipolytic_enzyme"/>
</dbReference>
<evidence type="ECO:0000256" key="1">
    <source>
        <dbReference type="ARBA" id="ARBA00022801"/>
    </source>
</evidence>
<reference evidence="3 4" key="1">
    <citation type="submission" date="2014-12" db="EMBL/GenBank/DDBJ databases">
        <title>Comparative genomics of the lactic acid bacteria isolated from the honey bee gut.</title>
        <authorList>
            <person name="Ellegaard K.M."/>
            <person name="Tamarit D."/>
            <person name="Javelind E."/>
            <person name="Olofsson T."/>
            <person name="Andersson S.G."/>
            <person name="Vasquez A."/>
        </authorList>
    </citation>
    <scope>NUCLEOTIDE SEQUENCE [LARGE SCALE GENOMIC DNA]</scope>
    <source>
        <strain evidence="3 4">Biut2</strain>
    </source>
</reference>
<dbReference type="SUPFAM" id="SSF53474">
    <property type="entry name" value="alpha/beta-Hydrolases"/>
    <property type="match status" value="1"/>
</dbReference>
<dbReference type="GO" id="GO:0016787">
    <property type="term" value="F:hydrolase activity"/>
    <property type="evidence" value="ECO:0007669"/>
    <property type="project" value="UniProtKB-KW"/>
</dbReference>
<feature type="domain" description="Alpha/beta hydrolase fold-3" evidence="2">
    <location>
        <begin position="33"/>
        <end position="240"/>
    </location>
</feature>
<dbReference type="InterPro" id="IPR029058">
    <property type="entry name" value="AB_hydrolase_fold"/>
</dbReference>
<accession>A0A0F4LJ78</accession>
<dbReference type="PATRIC" id="fig|1218493.3.peg.377"/>
<name>A0A0F4LJ78_9LACO</name>
<dbReference type="Proteomes" id="UP000033533">
    <property type="component" value="Unassembled WGS sequence"/>
</dbReference>
<proteinExistence type="predicted"/>
<dbReference type="InterPro" id="IPR013094">
    <property type="entry name" value="AB_hydrolase_3"/>
</dbReference>
<organism evidence="3 4">
    <name type="scientific">Lactobacillus kullabergensis</name>
    <dbReference type="NCBI Taxonomy" id="1218493"/>
    <lineage>
        <taxon>Bacteria</taxon>
        <taxon>Bacillati</taxon>
        <taxon>Bacillota</taxon>
        <taxon>Bacilli</taxon>
        <taxon>Lactobacillales</taxon>
        <taxon>Lactobacillaceae</taxon>
        <taxon>Lactobacillus</taxon>
    </lineage>
</organism>
<dbReference type="PANTHER" id="PTHR48081">
    <property type="entry name" value="AB HYDROLASE SUPERFAMILY PROTEIN C4A8.06C"/>
    <property type="match status" value="1"/>
</dbReference>
<dbReference type="Pfam" id="PF07859">
    <property type="entry name" value="Abhydrolase_3"/>
    <property type="match status" value="1"/>
</dbReference>
<evidence type="ECO:0000259" key="2">
    <source>
        <dbReference type="Pfam" id="PF07859"/>
    </source>
</evidence>
<evidence type="ECO:0000313" key="3">
    <source>
        <dbReference type="EMBL" id="KJY58630.1"/>
    </source>
</evidence>
<dbReference type="RefSeq" id="WP_045927567.1">
    <property type="nucleotide sequence ID" value="NZ_JBHSZS010000021.1"/>
</dbReference>
<dbReference type="Gene3D" id="3.40.50.1820">
    <property type="entry name" value="alpha/beta hydrolase"/>
    <property type="match status" value="1"/>
</dbReference>
<sequence>MAEIINDVTYDEQRKLKVDIYKPDKVGFGDKILLFWHGGGWFRGDKNSIKDLCQKISDKGFTVFAPNYSLAPQHTFPAAHQDSINFVKWLMQSDYVINKKVDITQIGASSGGTMALNIAGKYGFPTVTWSAPVSYSAWMKDHQNVTPAVDGHKELGLSNQHDINNAFYKYFTLAYAGSEDEKVLKKIDADSYDYSNLQQLLMINSADELAPIRYLLNFIDFLAQNNHAVDLKLIAGNRHAMTYAAQYLEESLTYLLNAIK</sequence>
<gene>
    <name evidence="3" type="ORF">JF76_03580</name>
</gene>
<dbReference type="HOGENOM" id="CLU_012494_4_0_9"/>
<dbReference type="OrthoDB" id="9815425at2"/>
<dbReference type="STRING" id="1218493.JF76_03580"/>